<dbReference type="InterPro" id="IPR013783">
    <property type="entry name" value="Ig-like_fold"/>
</dbReference>
<evidence type="ECO:0000313" key="3">
    <source>
        <dbReference type="Proteomes" id="UP000176850"/>
    </source>
</evidence>
<evidence type="ECO:0008006" key="4">
    <source>
        <dbReference type="Google" id="ProtNLM"/>
    </source>
</evidence>
<dbReference type="PANTHER" id="PTHR34475:SF1">
    <property type="entry name" value="CYTOSKELETON PROTEIN RODZ"/>
    <property type="match status" value="1"/>
</dbReference>
<evidence type="ECO:0000313" key="2">
    <source>
        <dbReference type="EMBL" id="OGK18859.1"/>
    </source>
</evidence>
<keyword evidence="1" id="KW-0472">Membrane</keyword>
<dbReference type="AlphaFoldDB" id="A0A1F7GJ04"/>
<gene>
    <name evidence="2" type="ORF">A2799_02205</name>
</gene>
<keyword evidence="1" id="KW-0812">Transmembrane</keyword>
<organism evidence="2 3">
    <name type="scientific">Candidatus Roizmanbacteria bacterium RIFCSPHIGHO2_01_FULL_39_24</name>
    <dbReference type="NCBI Taxonomy" id="1802032"/>
    <lineage>
        <taxon>Bacteria</taxon>
        <taxon>Candidatus Roizmaniibacteriota</taxon>
    </lineage>
</organism>
<comment type="caution">
    <text evidence="2">The sequence shown here is derived from an EMBL/GenBank/DDBJ whole genome shotgun (WGS) entry which is preliminary data.</text>
</comment>
<dbReference type="InterPro" id="IPR010982">
    <property type="entry name" value="Lambda_DNA-bd_dom_sf"/>
</dbReference>
<dbReference type="InterPro" id="IPR050400">
    <property type="entry name" value="Bact_Cytoskel_RodZ"/>
</dbReference>
<evidence type="ECO:0000256" key="1">
    <source>
        <dbReference type="SAM" id="Phobius"/>
    </source>
</evidence>
<dbReference type="Gene3D" id="1.10.260.40">
    <property type="entry name" value="lambda repressor-like DNA-binding domains"/>
    <property type="match status" value="1"/>
</dbReference>
<dbReference type="Pfam" id="PF13413">
    <property type="entry name" value="HTH_25"/>
    <property type="match status" value="1"/>
</dbReference>
<accession>A0A1F7GJ04</accession>
<feature type="transmembrane region" description="Helical" evidence="1">
    <location>
        <begin position="100"/>
        <end position="118"/>
    </location>
</feature>
<dbReference type="GO" id="GO:0003677">
    <property type="term" value="F:DNA binding"/>
    <property type="evidence" value="ECO:0007669"/>
    <property type="project" value="InterPro"/>
</dbReference>
<sequence>MLSTGQVLSRERQNKNLTLEDIERATRIRKKNLIAIEAGDWKKFPSKTYVVGVIKTYGDFLDLDSEKLSAFFRREYEKKDESGFKQRLSTDELTTNRKKLFKILTGLILAFFLIYFSYQMKIYFSPPKVEITAPKKNSFVNENKIELVGKVEKEATVTVNGDHIFTDKENVFRTFIPLTEKQNKVIIVVTGANGKKTTVEKLYFKR</sequence>
<dbReference type="Gene3D" id="2.60.40.10">
    <property type="entry name" value="Immunoglobulins"/>
    <property type="match status" value="1"/>
</dbReference>
<name>A0A1F7GJ04_9BACT</name>
<dbReference type="PANTHER" id="PTHR34475">
    <property type="match status" value="1"/>
</dbReference>
<dbReference type="Proteomes" id="UP000176850">
    <property type="component" value="Unassembled WGS sequence"/>
</dbReference>
<reference evidence="2 3" key="1">
    <citation type="journal article" date="2016" name="Nat. Commun.">
        <title>Thousands of microbial genomes shed light on interconnected biogeochemical processes in an aquifer system.</title>
        <authorList>
            <person name="Anantharaman K."/>
            <person name="Brown C.T."/>
            <person name="Hug L.A."/>
            <person name="Sharon I."/>
            <person name="Castelle C.J."/>
            <person name="Probst A.J."/>
            <person name="Thomas B.C."/>
            <person name="Singh A."/>
            <person name="Wilkins M.J."/>
            <person name="Karaoz U."/>
            <person name="Brodie E.L."/>
            <person name="Williams K.H."/>
            <person name="Hubbard S.S."/>
            <person name="Banfield J.F."/>
        </authorList>
    </citation>
    <scope>NUCLEOTIDE SEQUENCE [LARGE SCALE GENOMIC DNA]</scope>
</reference>
<dbReference type="EMBL" id="MFZH01000023">
    <property type="protein sequence ID" value="OGK18859.1"/>
    <property type="molecule type" value="Genomic_DNA"/>
</dbReference>
<keyword evidence="1" id="KW-1133">Transmembrane helix</keyword>
<protein>
    <recommendedName>
        <fullName evidence="4">HTH cro/C1-type domain-containing protein</fullName>
    </recommendedName>
</protein>
<proteinExistence type="predicted"/>